<gene>
    <name evidence="1" type="ORF">OCTVUL_1B006419</name>
</gene>
<sequence>MFFHLSGRLARPLFQNSLGHDRKYSSSTVLTFLLSSYFFHPNDFEKCGINDNQIRQCPVNMVGGASFPIQTALAFGMSSLLYVAKHYPDGRTPFILKPKKFVFLLVLT</sequence>
<keyword evidence="2" id="KW-1185">Reference proteome</keyword>
<dbReference type="EMBL" id="OX597819">
    <property type="protein sequence ID" value="CAI9724604.1"/>
    <property type="molecule type" value="Genomic_DNA"/>
</dbReference>
<organism evidence="1 2">
    <name type="scientific">Octopus vulgaris</name>
    <name type="common">Common octopus</name>
    <dbReference type="NCBI Taxonomy" id="6645"/>
    <lineage>
        <taxon>Eukaryota</taxon>
        <taxon>Metazoa</taxon>
        <taxon>Spiralia</taxon>
        <taxon>Lophotrochozoa</taxon>
        <taxon>Mollusca</taxon>
        <taxon>Cephalopoda</taxon>
        <taxon>Coleoidea</taxon>
        <taxon>Octopodiformes</taxon>
        <taxon>Octopoda</taxon>
        <taxon>Incirrata</taxon>
        <taxon>Octopodidae</taxon>
        <taxon>Octopus</taxon>
    </lineage>
</organism>
<accession>A0AA36AZM8</accession>
<dbReference type="AlphaFoldDB" id="A0AA36AZM8"/>
<reference evidence="1" key="1">
    <citation type="submission" date="2023-08" db="EMBL/GenBank/DDBJ databases">
        <authorList>
            <person name="Alioto T."/>
            <person name="Alioto T."/>
            <person name="Gomez Garrido J."/>
        </authorList>
    </citation>
    <scope>NUCLEOTIDE SEQUENCE</scope>
</reference>
<name>A0AA36AZM8_OCTVU</name>
<evidence type="ECO:0000313" key="1">
    <source>
        <dbReference type="EMBL" id="CAI9724604.1"/>
    </source>
</evidence>
<dbReference type="Proteomes" id="UP001162480">
    <property type="component" value="Chromosome 6"/>
</dbReference>
<proteinExistence type="predicted"/>
<protein>
    <submittedName>
        <fullName evidence="1">Uncharacterized protein</fullName>
    </submittedName>
</protein>
<evidence type="ECO:0000313" key="2">
    <source>
        <dbReference type="Proteomes" id="UP001162480"/>
    </source>
</evidence>